<name>A0ABY5VG92_9FIRM</name>
<sequence>MVQAVTCCGRRLSPLVPQSEDSGHESVFNEDDDECYITLQHDMTKQHYISFVACAAYDRMMFLKLYPEQAAEVRFPNMYGGDLYFYCSEHGLFKRAGHLKNG</sequence>
<dbReference type="Proteomes" id="UP001060164">
    <property type="component" value="Chromosome"/>
</dbReference>
<evidence type="ECO:0000313" key="2">
    <source>
        <dbReference type="Proteomes" id="UP001060164"/>
    </source>
</evidence>
<accession>A0ABY5VG92</accession>
<dbReference type="RefSeq" id="WP_049898049.1">
    <property type="nucleotide sequence ID" value="NZ_CABLBR010000005.1"/>
</dbReference>
<proteinExistence type="predicted"/>
<dbReference type="InterPro" id="IPR036073">
    <property type="entry name" value="Desulfoferrodoxin_Fe-bd_dom_sf"/>
</dbReference>
<dbReference type="EMBL" id="CP102290">
    <property type="protein sequence ID" value="UWP59604.1"/>
    <property type="molecule type" value="Genomic_DNA"/>
</dbReference>
<dbReference type="Gene3D" id="2.60.40.730">
    <property type="entry name" value="SOR catalytic domain"/>
    <property type="match status" value="1"/>
</dbReference>
<keyword evidence="2" id="KW-1185">Reference proteome</keyword>
<gene>
    <name evidence="1" type="ORF">NQ502_00655</name>
</gene>
<evidence type="ECO:0000313" key="1">
    <source>
        <dbReference type="EMBL" id="UWP59604.1"/>
    </source>
</evidence>
<dbReference type="SUPFAM" id="SSF49367">
    <property type="entry name" value="Superoxide reductase-like"/>
    <property type="match status" value="1"/>
</dbReference>
<protein>
    <recommendedName>
        <fullName evidence="3">Desulfoferrodoxin ferrous iron-binding domain-containing protein</fullName>
    </recommendedName>
</protein>
<organism evidence="1 2">
    <name type="scientific">Ruminococcus gauvreauii</name>
    <dbReference type="NCBI Taxonomy" id="438033"/>
    <lineage>
        <taxon>Bacteria</taxon>
        <taxon>Bacillati</taxon>
        <taxon>Bacillota</taxon>
        <taxon>Clostridia</taxon>
        <taxon>Eubacteriales</taxon>
        <taxon>Oscillospiraceae</taxon>
        <taxon>Ruminococcus</taxon>
    </lineage>
</organism>
<reference evidence="1" key="1">
    <citation type="journal article" date="2022" name="Cell">
        <title>Design, construction, and in vivo augmentation of a complex gut microbiome.</title>
        <authorList>
            <person name="Cheng A.G."/>
            <person name="Ho P.Y."/>
            <person name="Aranda-Diaz A."/>
            <person name="Jain S."/>
            <person name="Yu F.B."/>
            <person name="Meng X."/>
            <person name="Wang M."/>
            <person name="Iakiviak M."/>
            <person name="Nagashima K."/>
            <person name="Zhao A."/>
            <person name="Murugkar P."/>
            <person name="Patil A."/>
            <person name="Atabakhsh K."/>
            <person name="Weakley A."/>
            <person name="Yan J."/>
            <person name="Brumbaugh A.R."/>
            <person name="Higginbottom S."/>
            <person name="Dimas A."/>
            <person name="Shiver A.L."/>
            <person name="Deutschbauer A."/>
            <person name="Neff N."/>
            <person name="Sonnenburg J.L."/>
            <person name="Huang K.C."/>
            <person name="Fischbach M.A."/>
        </authorList>
    </citation>
    <scope>NUCLEOTIDE SEQUENCE</scope>
    <source>
        <strain evidence="1">DSM 19829</strain>
    </source>
</reference>
<evidence type="ECO:0008006" key="3">
    <source>
        <dbReference type="Google" id="ProtNLM"/>
    </source>
</evidence>